<evidence type="ECO:0000256" key="6">
    <source>
        <dbReference type="ARBA" id="ARBA00023016"/>
    </source>
</evidence>
<dbReference type="Proteomes" id="UP000033038">
    <property type="component" value="Chromosome"/>
</dbReference>
<dbReference type="PATRIC" id="fig|1434109.4.peg.3073"/>
<dbReference type="KEGG" id="mbw:MSBRW_2382"/>
<dbReference type="AlphaFoldDB" id="A0A0E3QP21"/>
<keyword evidence="2" id="KW-0540">Nuclease</keyword>
<evidence type="ECO:0008006" key="9">
    <source>
        <dbReference type="Google" id="ProtNLM"/>
    </source>
</evidence>
<evidence type="ECO:0000313" key="7">
    <source>
        <dbReference type="EMBL" id="AKB51635.1"/>
    </source>
</evidence>
<dbReference type="InterPro" id="IPR038570">
    <property type="entry name" value="HicA_sf"/>
</dbReference>
<dbReference type="Pfam" id="PF07927">
    <property type="entry name" value="HicA_toxin"/>
    <property type="match status" value="1"/>
</dbReference>
<dbReference type="Gene3D" id="3.30.920.30">
    <property type="entry name" value="Hypothetical protein"/>
    <property type="match status" value="1"/>
</dbReference>
<keyword evidence="4" id="KW-0378">Hydrolase</keyword>
<gene>
    <name evidence="7" type="ORF">MSBRW_2382</name>
</gene>
<reference evidence="7 8" key="1">
    <citation type="submission" date="2014-07" db="EMBL/GenBank/DDBJ databases">
        <title>Methanogenic archaea and the global carbon cycle.</title>
        <authorList>
            <person name="Henriksen J.R."/>
            <person name="Luke J."/>
            <person name="Reinhart S."/>
            <person name="Benedict M.N."/>
            <person name="Youngblut N.D."/>
            <person name="Metcalf M.E."/>
            <person name="Whitaker R.J."/>
            <person name="Metcalf W.W."/>
        </authorList>
    </citation>
    <scope>NUCLEOTIDE SEQUENCE [LARGE SCALE GENOMIC DNA]</scope>
    <source>
        <strain evidence="7 8">Wiesmoor</strain>
    </source>
</reference>
<evidence type="ECO:0000256" key="4">
    <source>
        <dbReference type="ARBA" id="ARBA00022801"/>
    </source>
</evidence>
<dbReference type="InterPro" id="IPR012933">
    <property type="entry name" value="HicA_mRNA_interferase"/>
</dbReference>
<organism evidence="7 8">
    <name type="scientific">Methanosarcina barkeri str. Wiesmoor</name>
    <dbReference type="NCBI Taxonomy" id="1434109"/>
    <lineage>
        <taxon>Archaea</taxon>
        <taxon>Methanobacteriati</taxon>
        <taxon>Methanobacteriota</taxon>
        <taxon>Stenosarchaea group</taxon>
        <taxon>Methanomicrobia</taxon>
        <taxon>Methanosarcinales</taxon>
        <taxon>Methanosarcinaceae</taxon>
        <taxon>Methanosarcina</taxon>
    </lineage>
</organism>
<accession>A0A0E3QP21</accession>
<name>A0A0E3QP21_METBA</name>
<evidence type="ECO:0000256" key="3">
    <source>
        <dbReference type="ARBA" id="ARBA00022759"/>
    </source>
</evidence>
<evidence type="ECO:0000256" key="1">
    <source>
        <dbReference type="ARBA" id="ARBA00022649"/>
    </source>
</evidence>
<dbReference type="GO" id="GO:0004519">
    <property type="term" value="F:endonuclease activity"/>
    <property type="evidence" value="ECO:0007669"/>
    <property type="project" value="UniProtKB-KW"/>
</dbReference>
<keyword evidence="6" id="KW-0346">Stress response</keyword>
<sequence>MSGLPVISGMQAIEAFSKAGWLPHRQVGSHVVLRKEGSKITLTVPKHKELKPSLLRNLIKVSGLTVEEFETLLK</sequence>
<dbReference type="RefSeq" id="WP_011307331.1">
    <property type="nucleotide sequence ID" value="NZ_CP009526.1"/>
</dbReference>
<dbReference type="HOGENOM" id="CLU_164851_6_4_2"/>
<dbReference type="GO" id="GO:0016787">
    <property type="term" value="F:hydrolase activity"/>
    <property type="evidence" value="ECO:0007669"/>
    <property type="project" value="UniProtKB-KW"/>
</dbReference>
<keyword evidence="3" id="KW-0255">Endonuclease</keyword>
<evidence type="ECO:0000256" key="5">
    <source>
        <dbReference type="ARBA" id="ARBA00022884"/>
    </source>
</evidence>
<proteinExistence type="predicted"/>
<dbReference type="EMBL" id="CP009526">
    <property type="protein sequence ID" value="AKB51635.1"/>
    <property type="molecule type" value="Genomic_DNA"/>
</dbReference>
<keyword evidence="1" id="KW-1277">Toxin-antitoxin system</keyword>
<evidence type="ECO:0000313" key="8">
    <source>
        <dbReference type="Proteomes" id="UP000033038"/>
    </source>
</evidence>
<dbReference type="GeneID" id="24823923"/>
<dbReference type="SUPFAM" id="SSF54786">
    <property type="entry name" value="YcfA/nrd intein domain"/>
    <property type="match status" value="1"/>
</dbReference>
<protein>
    <recommendedName>
        <fullName evidence="9">YcfA-like protein</fullName>
    </recommendedName>
</protein>
<evidence type="ECO:0000256" key="2">
    <source>
        <dbReference type="ARBA" id="ARBA00022722"/>
    </source>
</evidence>
<dbReference type="GO" id="GO:0003729">
    <property type="term" value="F:mRNA binding"/>
    <property type="evidence" value="ECO:0007669"/>
    <property type="project" value="InterPro"/>
</dbReference>
<keyword evidence="5" id="KW-0694">RNA-binding</keyword>